<sequence>MIRATDWMTLAFDGWRLGVEASSVVTMRLAKLAAGDAAALAEAQLMVGEKIEAAAALQMRAMTGRLGATPARQAKATIAHYRKAVGRNRRRLRKG</sequence>
<comment type="caution">
    <text evidence="1">The sequence shown here is derived from an EMBL/GenBank/DDBJ whole genome shotgun (WGS) entry which is preliminary data.</text>
</comment>
<keyword evidence="2" id="KW-1185">Reference proteome</keyword>
<accession>A0A2A4G0Q5</accession>
<dbReference type="RefSeq" id="WP_066965433.1">
    <property type="nucleotide sequence ID" value="NZ_CP023449.1"/>
</dbReference>
<gene>
    <name evidence="1" type="ORF">COO09_06190</name>
</gene>
<name>A0A2A4G0Q5_9SPHN</name>
<evidence type="ECO:0000313" key="1">
    <source>
        <dbReference type="EMBL" id="PCE43349.1"/>
    </source>
</evidence>
<dbReference type="OrthoDB" id="7432973at2"/>
<evidence type="ECO:0008006" key="3">
    <source>
        <dbReference type="Google" id="ProtNLM"/>
    </source>
</evidence>
<reference evidence="1 2" key="1">
    <citation type="submission" date="2017-09" db="EMBL/GenBank/DDBJ databases">
        <title>The Catabolism of 3,6-Dichlorosalicylic acid is Initiated by the Cytochrome P450 Monooxygenase DsmABC in Rhizorhabdus dicambivorans Ndbn-20.</title>
        <authorList>
            <person name="Na L."/>
        </authorList>
    </citation>
    <scope>NUCLEOTIDE SEQUENCE [LARGE SCALE GENOMIC DNA]</scope>
    <source>
        <strain evidence="1 2">Ndbn-20m</strain>
    </source>
</reference>
<dbReference type="AlphaFoldDB" id="A0A2A4G0Q5"/>
<dbReference type="EMBL" id="NWUF01000004">
    <property type="protein sequence ID" value="PCE43349.1"/>
    <property type="molecule type" value="Genomic_DNA"/>
</dbReference>
<dbReference type="Proteomes" id="UP000218934">
    <property type="component" value="Unassembled WGS sequence"/>
</dbReference>
<protein>
    <recommendedName>
        <fullName evidence="3">Antifreeze protein</fullName>
    </recommendedName>
</protein>
<dbReference type="KEGG" id="rdi:CMV14_01145"/>
<organism evidence="1 2">
    <name type="scientific">Rhizorhabdus dicambivorans</name>
    <dbReference type="NCBI Taxonomy" id="1850238"/>
    <lineage>
        <taxon>Bacteria</taxon>
        <taxon>Pseudomonadati</taxon>
        <taxon>Pseudomonadota</taxon>
        <taxon>Alphaproteobacteria</taxon>
        <taxon>Sphingomonadales</taxon>
        <taxon>Sphingomonadaceae</taxon>
        <taxon>Rhizorhabdus</taxon>
    </lineage>
</organism>
<proteinExistence type="predicted"/>
<evidence type="ECO:0000313" key="2">
    <source>
        <dbReference type="Proteomes" id="UP000218934"/>
    </source>
</evidence>